<keyword evidence="12" id="KW-1185">Reference proteome</keyword>
<keyword evidence="6 8" id="KW-0804">Transcription</keyword>
<comment type="function">
    <text evidence="8">DNA-dependent RNA polymerase catalyzes the transcription of DNA into RNA using the four ribonucleoside triphosphates as substrates. Specific core component of RNA polymerase III which synthesizes small RNAs, such as 5S rRNA and tRNAs.</text>
</comment>
<evidence type="ECO:0000256" key="5">
    <source>
        <dbReference type="ARBA" id="ARBA00022478"/>
    </source>
</evidence>
<dbReference type="InterPro" id="IPR055207">
    <property type="entry name" value="POLR3C_WHD"/>
</dbReference>
<evidence type="ECO:0000256" key="4">
    <source>
        <dbReference type="ARBA" id="ARBA00016689"/>
    </source>
</evidence>
<keyword evidence="7 8" id="KW-0539">Nucleus</keyword>
<accession>A0AAD1UGY4</accession>
<dbReference type="InterPro" id="IPR013197">
    <property type="entry name" value="RNA_pol_III_RPC82-rel_HTH"/>
</dbReference>
<dbReference type="Pfam" id="PF08221">
    <property type="entry name" value="HTH_9"/>
    <property type="match status" value="1"/>
</dbReference>
<dbReference type="InterPro" id="IPR036390">
    <property type="entry name" value="WH_DNA-bd_sf"/>
</dbReference>
<dbReference type="Gene3D" id="1.10.10.10">
    <property type="entry name" value="Winged helix-like DNA-binding domain superfamily/Winged helix DNA-binding domain"/>
    <property type="match status" value="2"/>
</dbReference>
<protein>
    <recommendedName>
        <fullName evidence="4 8">DNA-directed RNA polymerase III subunit RPC3</fullName>
        <shortName evidence="8">RNA polymerase III subunit C3</shortName>
    </recommendedName>
</protein>
<dbReference type="AlphaFoldDB" id="A0AAD1UGY4"/>
<dbReference type="GO" id="GO:0005666">
    <property type="term" value="C:RNA polymerase III complex"/>
    <property type="evidence" value="ECO:0007669"/>
    <property type="project" value="UniProtKB-UniRule"/>
</dbReference>
<organism evidence="11 12">
    <name type="scientific">Euplotes crassus</name>
    <dbReference type="NCBI Taxonomy" id="5936"/>
    <lineage>
        <taxon>Eukaryota</taxon>
        <taxon>Sar</taxon>
        <taxon>Alveolata</taxon>
        <taxon>Ciliophora</taxon>
        <taxon>Intramacronucleata</taxon>
        <taxon>Spirotrichea</taxon>
        <taxon>Hypotrichia</taxon>
        <taxon>Euplotida</taxon>
        <taxon>Euplotidae</taxon>
        <taxon>Moneuplotes</taxon>
    </lineage>
</organism>
<evidence type="ECO:0000256" key="2">
    <source>
        <dbReference type="ARBA" id="ARBA00006835"/>
    </source>
</evidence>
<feature type="domain" description="RNA polymerase III subunit RPC82-related helix-turn-helix" evidence="9">
    <location>
        <begin position="4"/>
        <end position="61"/>
    </location>
</feature>
<evidence type="ECO:0000256" key="6">
    <source>
        <dbReference type="ARBA" id="ARBA00023163"/>
    </source>
</evidence>
<dbReference type="GO" id="GO:0003697">
    <property type="term" value="F:single-stranded DNA binding"/>
    <property type="evidence" value="ECO:0007669"/>
    <property type="project" value="UniProtKB-UniRule"/>
</dbReference>
<evidence type="ECO:0000313" key="12">
    <source>
        <dbReference type="Proteomes" id="UP001295684"/>
    </source>
</evidence>
<dbReference type="InterPro" id="IPR039748">
    <property type="entry name" value="RPC3"/>
</dbReference>
<dbReference type="PANTHER" id="PTHR12949">
    <property type="entry name" value="RNA POLYMERASE III DNA DIRECTED -RELATED"/>
    <property type="match status" value="1"/>
</dbReference>
<dbReference type="Pfam" id="PF22536">
    <property type="entry name" value="WHD_POLR3C"/>
    <property type="match status" value="1"/>
</dbReference>
<dbReference type="PANTHER" id="PTHR12949:SF0">
    <property type="entry name" value="DNA-DIRECTED RNA POLYMERASE III SUBUNIT RPC3"/>
    <property type="match status" value="1"/>
</dbReference>
<keyword evidence="5 8" id="KW-0240">DNA-directed RNA polymerase</keyword>
<comment type="similarity">
    <text evidence="8">Belongs to the eukaryotic RPC3/POLR3C RNA polymerase subunit family.</text>
</comment>
<dbReference type="InterPro" id="IPR036388">
    <property type="entry name" value="WH-like_DNA-bd_sf"/>
</dbReference>
<evidence type="ECO:0000256" key="7">
    <source>
        <dbReference type="ARBA" id="ARBA00023242"/>
    </source>
</evidence>
<evidence type="ECO:0000256" key="3">
    <source>
        <dbReference type="ARBA" id="ARBA00011206"/>
    </source>
</evidence>
<feature type="domain" description="DNA-directed RNA polymerase III subunit RPC3 winged-helix" evidence="10">
    <location>
        <begin position="334"/>
        <end position="400"/>
    </location>
</feature>
<comment type="subcellular location">
    <subcellularLocation>
        <location evidence="1 8">Nucleus</location>
    </subcellularLocation>
</comment>
<evidence type="ECO:0000259" key="10">
    <source>
        <dbReference type="Pfam" id="PF22536"/>
    </source>
</evidence>
<comment type="similarity">
    <text evidence="2">Belongs to the RNA polymerase beta chain family.</text>
</comment>
<evidence type="ECO:0000256" key="8">
    <source>
        <dbReference type="RuleBase" id="RU367076"/>
    </source>
</evidence>
<dbReference type="Proteomes" id="UP001295684">
    <property type="component" value="Unassembled WGS sequence"/>
</dbReference>
<comment type="caution">
    <text evidence="11">The sequence shown here is derived from an EMBL/GenBank/DDBJ whole genome shotgun (WGS) entry which is preliminary data.</text>
</comment>
<comment type="subunit">
    <text evidence="3 8">Component of the RNA polymerase III (Pol III) complex consisting of 17 subunits.</text>
</comment>
<evidence type="ECO:0000259" key="9">
    <source>
        <dbReference type="Pfam" id="PF08221"/>
    </source>
</evidence>
<evidence type="ECO:0000256" key="1">
    <source>
        <dbReference type="ARBA" id="ARBA00004123"/>
    </source>
</evidence>
<sequence>MDEVVQEIVKCDFGQTARDVVKVLQDYGGMTVGKITKLVQYERIDVKNVLIVLIKHGLIDFKAANEGLEVAGDQDFKVYDIKNDQIFNRLRFGRFLTMDLKIEGEATRTLEENREILLKIIEVGSLKGTPEMTDLAKSGYIVQAEYDIQLGLQAEEDDGEEKYKLEEELKAEQEAETSDLIVDPRKFYILNTRKFIHQIRNQELKTLAAAKLDSHGSDHIKDGVGKIIVGLFLDNSNYIDKSENFENTEILSLSQIKEKLKEMYDQVAEEDKASADLIKQLYVDEIKLKANLDRIQSDSLECLKKENVDPVTGEPFYSIKVHHMVNVLQERCCEKIIEETFDTYHKRVYKILSHRGYLDENEVVRECFMPPRDVRRILNALFQEGIIETQEVPNKSGNMVSLFSTNFKKVRLQYYTKMIKMLLNCKKRLEFIRQKLNDKSMTWTLDEEEANRNAIYKLEYFCSDLERSIMIFSEF</sequence>
<evidence type="ECO:0000313" key="11">
    <source>
        <dbReference type="EMBL" id="CAI2366472.1"/>
    </source>
</evidence>
<reference evidence="11" key="1">
    <citation type="submission" date="2023-07" db="EMBL/GenBank/DDBJ databases">
        <authorList>
            <consortium name="AG Swart"/>
            <person name="Singh M."/>
            <person name="Singh A."/>
            <person name="Seah K."/>
            <person name="Emmerich C."/>
        </authorList>
    </citation>
    <scope>NUCLEOTIDE SEQUENCE</scope>
    <source>
        <strain evidence="11">DP1</strain>
    </source>
</reference>
<proteinExistence type="inferred from homology"/>
<name>A0AAD1UGY4_EUPCR</name>
<gene>
    <name evidence="11" type="ORF">ECRASSUSDP1_LOCUS7745</name>
</gene>
<dbReference type="EMBL" id="CAMPGE010007557">
    <property type="protein sequence ID" value="CAI2366472.1"/>
    <property type="molecule type" value="Genomic_DNA"/>
</dbReference>
<dbReference type="SUPFAM" id="SSF46785">
    <property type="entry name" value="Winged helix' DNA-binding domain"/>
    <property type="match status" value="2"/>
</dbReference>